<comment type="subcellular location">
    <subcellularLocation>
        <location evidence="1">Cell envelope</location>
    </subcellularLocation>
</comment>
<keyword evidence="4 5" id="KW-0732">Signal</keyword>
<feature type="signal peptide" evidence="5">
    <location>
        <begin position="1"/>
        <end position="25"/>
    </location>
</feature>
<evidence type="ECO:0000313" key="6">
    <source>
        <dbReference type="EMBL" id="ORW73396.1"/>
    </source>
</evidence>
<dbReference type="Pfam" id="PF01297">
    <property type="entry name" value="ZnuA"/>
    <property type="match status" value="1"/>
</dbReference>
<reference evidence="6 7" key="1">
    <citation type="submission" date="2016-01" db="EMBL/GenBank/DDBJ databases">
        <title>The new phylogeny of the genus Mycobacterium.</title>
        <authorList>
            <person name="Tarcisio F."/>
            <person name="Conor M."/>
            <person name="Antonella G."/>
            <person name="Elisabetta G."/>
            <person name="Giulia F.S."/>
            <person name="Sara T."/>
            <person name="Anna F."/>
            <person name="Clotilde B."/>
            <person name="Roberto B."/>
            <person name="Veronica D.S."/>
            <person name="Fabio R."/>
            <person name="Monica P."/>
            <person name="Olivier J."/>
            <person name="Enrico T."/>
            <person name="Nicola S."/>
        </authorList>
    </citation>
    <scope>NUCLEOTIDE SEQUENCE [LARGE SCALE GENOMIC DNA]</scope>
    <source>
        <strain evidence="6 7">DSM 44616</strain>
    </source>
</reference>
<proteinExistence type="predicted"/>
<dbReference type="GO" id="GO:0046872">
    <property type="term" value="F:metal ion binding"/>
    <property type="evidence" value="ECO:0007669"/>
    <property type="project" value="UniProtKB-KW"/>
</dbReference>
<dbReference type="GO" id="GO:0030313">
    <property type="term" value="C:cell envelope"/>
    <property type="evidence" value="ECO:0007669"/>
    <property type="project" value="UniProtKB-SubCell"/>
</dbReference>
<feature type="chain" id="PRO_5042541262" evidence="5">
    <location>
        <begin position="26"/>
        <end position="308"/>
    </location>
</feature>
<dbReference type="InterPro" id="IPR006127">
    <property type="entry name" value="ZnuA-like"/>
</dbReference>
<dbReference type="InterPro" id="IPR050492">
    <property type="entry name" value="Bact_metal-bind_prot9"/>
</dbReference>
<dbReference type="EMBL" id="LQPR01000018">
    <property type="protein sequence ID" value="ORW73396.1"/>
    <property type="molecule type" value="Genomic_DNA"/>
</dbReference>
<evidence type="ECO:0000256" key="2">
    <source>
        <dbReference type="ARBA" id="ARBA00022448"/>
    </source>
</evidence>
<sequence>MCRLSAVAVLTVVLAGTACSTGPDASDRPSGNGAAPPCPTPSFAVVVSVNQWGDIVSELGGACANVKTVLASSSVDPHDYEPSPADAADFTRAKLVVVNGAGYDSWASKLAASTAAGARLVSAAAVTQTPDGANPHLWYLPTAVTAVADAVTRELNTMDPPVADYFNQRRAAFTAASAPYLNLIGKIRAEAAGKSYAATETIFDYQAKALNLVNKTPAGYQRASANESDPAPGDIDAFLTALAGRQIDVLIYNPQTEGSIPDEIRSAAERSGVPVVKITETVPPGQTSFEDWQYAQLVELAKALHVPA</sequence>
<keyword evidence="2" id="KW-0813">Transport</keyword>
<dbReference type="AlphaFoldDB" id="A0AAJ3NSQ3"/>
<evidence type="ECO:0000256" key="4">
    <source>
        <dbReference type="ARBA" id="ARBA00022729"/>
    </source>
</evidence>
<evidence type="ECO:0000256" key="5">
    <source>
        <dbReference type="SAM" id="SignalP"/>
    </source>
</evidence>
<organism evidence="6 7">
    <name type="scientific">Mycobacterium saskatchewanense</name>
    <dbReference type="NCBI Taxonomy" id="220927"/>
    <lineage>
        <taxon>Bacteria</taxon>
        <taxon>Bacillati</taxon>
        <taxon>Actinomycetota</taxon>
        <taxon>Actinomycetes</taxon>
        <taxon>Mycobacteriales</taxon>
        <taxon>Mycobacteriaceae</taxon>
        <taxon>Mycobacterium</taxon>
        <taxon>Mycobacterium simiae complex</taxon>
    </lineage>
</organism>
<evidence type="ECO:0000256" key="1">
    <source>
        <dbReference type="ARBA" id="ARBA00004196"/>
    </source>
</evidence>
<name>A0AAJ3NSQ3_9MYCO</name>
<accession>A0AAJ3NSQ3</accession>
<evidence type="ECO:0000313" key="7">
    <source>
        <dbReference type="Proteomes" id="UP000193387"/>
    </source>
</evidence>
<dbReference type="PANTHER" id="PTHR42953:SF1">
    <property type="entry name" value="METAL-BINDING PROTEIN HI_0362-RELATED"/>
    <property type="match status" value="1"/>
</dbReference>
<dbReference type="Proteomes" id="UP000193387">
    <property type="component" value="Unassembled WGS sequence"/>
</dbReference>
<keyword evidence="7" id="KW-1185">Reference proteome</keyword>
<dbReference type="SUPFAM" id="SSF53807">
    <property type="entry name" value="Helical backbone' metal receptor"/>
    <property type="match status" value="1"/>
</dbReference>
<dbReference type="GO" id="GO:0030001">
    <property type="term" value="P:metal ion transport"/>
    <property type="evidence" value="ECO:0007669"/>
    <property type="project" value="InterPro"/>
</dbReference>
<keyword evidence="3" id="KW-0479">Metal-binding</keyword>
<dbReference type="Gene3D" id="3.40.50.1980">
    <property type="entry name" value="Nitrogenase molybdenum iron protein domain"/>
    <property type="match status" value="1"/>
</dbReference>
<dbReference type="PANTHER" id="PTHR42953">
    <property type="entry name" value="HIGH-AFFINITY ZINC UPTAKE SYSTEM PROTEIN ZNUA-RELATED"/>
    <property type="match status" value="1"/>
</dbReference>
<comment type="caution">
    <text evidence="6">The sequence shown here is derived from an EMBL/GenBank/DDBJ whole genome shotgun (WGS) entry which is preliminary data.</text>
</comment>
<protein>
    <submittedName>
        <fullName evidence="6">ABC transporter substrate-binding protein</fullName>
    </submittedName>
</protein>
<dbReference type="PROSITE" id="PS51257">
    <property type="entry name" value="PROKAR_LIPOPROTEIN"/>
    <property type="match status" value="1"/>
</dbReference>
<gene>
    <name evidence="6" type="ORF">AWC23_07100</name>
</gene>
<evidence type="ECO:0000256" key="3">
    <source>
        <dbReference type="ARBA" id="ARBA00022723"/>
    </source>
</evidence>